<proteinExistence type="predicted"/>
<dbReference type="AlphaFoldDB" id="A0A1T5FBR4"/>
<name>A0A1T5FBR4_9SPHI</name>
<dbReference type="Gene3D" id="2.20.130.10">
    <property type="entry name" value="CAC2371-like domains"/>
    <property type="match status" value="1"/>
</dbReference>
<organism evidence="5 6">
    <name type="scientific">Daejeonella lutea</name>
    <dbReference type="NCBI Taxonomy" id="572036"/>
    <lineage>
        <taxon>Bacteria</taxon>
        <taxon>Pseudomonadati</taxon>
        <taxon>Bacteroidota</taxon>
        <taxon>Sphingobacteriia</taxon>
        <taxon>Sphingobacteriales</taxon>
        <taxon>Sphingobacteriaceae</taxon>
        <taxon>Daejeonella</taxon>
    </lineage>
</organism>
<evidence type="ECO:0000313" key="5">
    <source>
        <dbReference type="EMBL" id="SKB93609.1"/>
    </source>
</evidence>
<dbReference type="InterPro" id="IPR029063">
    <property type="entry name" value="SAM-dependent_MTases_sf"/>
</dbReference>
<evidence type="ECO:0000256" key="3">
    <source>
        <dbReference type="ARBA" id="ARBA00022691"/>
    </source>
</evidence>
<dbReference type="Proteomes" id="UP000189981">
    <property type="component" value="Unassembled WGS sequence"/>
</dbReference>
<dbReference type="CDD" id="cd02440">
    <property type="entry name" value="AdoMet_MTases"/>
    <property type="match status" value="1"/>
</dbReference>
<dbReference type="Pfam" id="PF13649">
    <property type="entry name" value="Methyltransf_25"/>
    <property type="match status" value="1"/>
</dbReference>
<evidence type="ECO:0000313" key="6">
    <source>
        <dbReference type="Proteomes" id="UP000189981"/>
    </source>
</evidence>
<feature type="domain" description="Methyltransferase" evidence="4">
    <location>
        <begin position="42"/>
        <end position="141"/>
    </location>
</feature>
<accession>A0A1T5FBR4</accession>
<evidence type="ECO:0000259" key="4">
    <source>
        <dbReference type="Pfam" id="PF13649"/>
    </source>
</evidence>
<dbReference type="OrthoDB" id="9789123at2"/>
<dbReference type="PANTHER" id="PTHR43464:SF19">
    <property type="entry name" value="UBIQUINONE BIOSYNTHESIS O-METHYLTRANSFERASE, MITOCHONDRIAL"/>
    <property type="match status" value="1"/>
</dbReference>
<dbReference type="GO" id="GO:0008168">
    <property type="term" value="F:methyltransferase activity"/>
    <property type="evidence" value="ECO:0007669"/>
    <property type="project" value="UniProtKB-KW"/>
</dbReference>
<reference evidence="6" key="1">
    <citation type="submission" date="2017-02" db="EMBL/GenBank/DDBJ databases">
        <authorList>
            <person name="Varghese N."/>
            <person name="Submissions S."/>
        </authorList>
    </citation>
    <scope>NUCLEOTIDE SEQUENCE [LARGE SCALE GENOMIC DNA]</scope>
    <source>
        <strain evidence="6">DSM 22385</strain>
    </source>
</reference>
<dbReference type="GO" id="GO:0032259">
    <property type="term" value="P:methylation"/>
    <property type="evidence" value="ECO:0007669"/>
    <property type="project" value="UniProtKB-KW"/>
</dbReference>
<dbReference type="InterPro" id="IPR041698">
    <property type="entry name" value="Methyltransf_25"/>
</dbReference>
<keyword evidence="2" id="KW-0808">Transferase</keyword>
<dbReference type="EMBL" id="FUYR01000007">
    <property type="protein sequence ID" value="SKB93609.1"/>
    <property type="molecule type" value="Genomic_DNA"/>
</dbReference>
<protein>
    <submittedName>
        <fullName evidence="5">2-polyprenyl-3-methyl-5-hydroxy-6-metoxy-1,4-benzoquinol methylase</fullName>
    </submittedName>
</protein>
<dbReference type="RefSeq" id="WP_079704073.1">
    <property type="nucleotide sequence ID" value="NZ_FUYR01000007.1"/>
</dbReference>
<evidence type="ECO:0000256" key="1">
    <source>
        <dbReference type="ARBA" id="ARBA00022603"/>
    </source>
</evidence>
<dbReference type="SUPFAM" id="SSF53335">
    <property type="entry name" value="S-adenosyl-L-methionine-dependent methyltransferases"/>
    <property type="match status" value="1"/>
</dbReference>
<sequence length="256" mass="29219">MDQVFNAYARYYDLLYKDKDYTAESKYIHSIIDEFSPQAAAVLELGSGTGAHAEHLARLGFSVHGIDLSPNMVERANTRKEGLSRDVSDRLSFETGDVRNYNTEVKYDVVISLFHVMSYQTSNEDLRATFETAAKHLKPGGIFIFDYWFGPAVLTQKPEVKIRRINDEKIDVLRIAEPVLNPLSNSVEVNFTVMITEKHEGAKTDVVEESHLMRYFFLPELELISTRFKVLETRAWMSDDLPTADDWAAISILKLN</sequence>
<gene>
    <name evidence="5" type="ORF">SAMN05661099_3575</name>
</gene>
<dbReference type="STRING" id="572036.SAMN05661099_3575"/>
<evidence type="ECO:0000256" key="2">
    <source>
        <dbReference type="ARBA" id="ARBA00022679"/>
    </source>
</evidence>
<dbReference type="Gene3D" id="3.40.50.150">
    <property type="entry name" value="Vaccinia Virus protein VP39"/>
    <property type="match status" value="1"/>
</dbReference>
<dbReference type="PANTHER" id="PTHR43464">
    <property type="entry name" value="METHYLTRANSFERASE"/>
    <property type="match status" value="1"/>
</dbReference>
<keyword evidence="3" id="KW-0949">S-adenosyl-L-methionine</keyword>
<keyword evidence="6" id="KW-1185">Reference proteome</keyword>
<keyword evidence="1 5" id="KW-0489">Methyltransferase</keyword>